<protein>
    <recommendedName>
        <fullName evidence="3">C2H2-type domain-containing protein</fullName>
    </recommendedName>
</protein>
<feature type="region of interest" description="Disordered" evidence="2">
    <location>
        <begin position="179"/>
        <end position="251"/>
    </location>
</feature>
<dbReference type="Gene3D" id="3.30.160.60">
    <property type="entry name" value="Classic Zinc Finger"/>
    <property type="match status" value="2"/>
</dbReference>
<keyword evidence="5" id="KW-1185">Reference proteome</keyword>
<reference evidence="4" key="1">
    <citation type="submission" date="2023-07" db="EMBL/GenBank/DDBJ databases">
        <authorList>
            <person name="Stuckert A."/>
        </authorList>
    </citation>
    <scope>NUCLEOTIDE SEQUENCE</scope>
</reference>
<sequence>MASFARGEFCVVPFEYVQVLCEEILHVLQLLCMWQFLRMCKFSMSPFFFRYLRCQCLCVQHLWYTYGNRVLRQYHTDSNPRSSGKVSLNLLCFNPYFLLPDSGTSIYLQLFGLSVDPKSSASMLVCDICTQEVSTEDDMKSHLMVAHMEQDRCCPFCAVTGLAYDDLSYHIHTDHADTMEPWSSDEEQSEILKEKKCSTSSANSSSGQELSKGIHRITPEECRVPPDAEKKNNKRQSSGKEEDNPKNIASNCTMPMSEEPSPGSAIFVEGNAPPTASATHIAGEVAVECPFCCKSKNSLDKLELHVRTEHADLLASPPKGSANQEYECPMCSLVCANSTILQEHVNLHLEENYDTGMWFFQLYYEDCQVSSPFTLSS</sequence>
<evidence type="ECO:0000256" key="1">
    <source>
        <dbReference type="PROSITE-ProRule" id="PRU00042"/>
    </source>
</evidence>
<name>A0ABN9LMI5_9NEOB</name>
<keyword evidence="1" id="KW-0863">Zinc-finger</keyword>
<evidence type="ECO:0000313" key="4">
    <source>
        <dbReference type="EMBL" id="CAJ0942567.1"/>
    </source>
</evidence>
<proteinExistence type="predicted"/>
<feature type="domain" description="C2H2-type" evidence="3">
    <location>
        <begin position="326"/>
        <end position="353"/>
    </location>
</feature>
<evidence type="ECO:0000313" key="5">
    <source>
        <dbReference type="Proteomes" id="UP001176940"/>
    </source>
</evidence>
<evidence type="ECO:0000259" key="3">
    <source>
        <dbReference type="PROSITE" id="PS50157"/>
    </source>
</evidence>
<gene>
    <name evidence="4" type="ORF">RIMI_LOCUS9648998</name>
</gene>
<dbReference type="SMART" id="SM00355">
    <property type="entry name" value="ZnF_C2H2"/>
    <property type="match status" value="4"/>
</dbReference>
<dbReference type="InterPro" id="IPR013087">
    <property type="entry name" value="Znf_C2H2_type"/>
</dbReference>
<accession>A0ABN9LMI5</accession>
<keyword evidence="1" id="KW-0862">Zinc</keyword>
<evidence type="ECO:0000256" key="2">
    <source>
        <dbReference type="SAM" id="MobiDB-lite"/>
    </source>
</evidence>
<comment type="caution">
    <text evidence="4">The sequence shown here is derived from an EMBL/GenBank/DDBJ whole genome shotgun (WGS) entry which is preliminary data.</text>
</comment>
<feature type="compositionally biased region" description="Basic and acidic residues" evidence="2">
    <location>
        <begin position="217"/>
        <end position="231"/>
    </location>
</feature>
<dbReference type="PROSITE" id="PS00028">
    <property type="entry name" value="ZINC_FINGER_C2H2_1"/>
    <property type="match status" value="2"/>
</dbReference>
<dbReference type="EMBL" id="CAUEEQ010020191">
    <property type="protein sequence ID" value="CAJ0942567.1"/>
    <property type="molecule type" value="Genomic_DNA"/>
</dbReference>
<organism evidence="4 5">
    <name type="scientific">Ranitomeya imitator</name>
    <name type="common">mimic poison frog</name>
    <dbReference type="NCBI Taxonomy" id="111125"/>
    <lineage>
        <taxon>Eukaryota</taxon>
        <taxon>Metazoa</taxon>
        <taxon>Chordata</taxon>
        <taxon>Craniata</taxon>
        <taxon>Vertebrata</taxon>
        <taxon>Euteleostomi</taxon>
        <taxon>Amphibia</taxon>
        <taxon>Batrachia</taxon>
        <taxon>Anura</taxon>
        <taxon>Neobatrachia</taxon>
        <taxon>Hyloidea</taxon>
        <taxon>Dendrobatidae</taxon>
        <taxon>Dendrobatinae</taxon>
        <taxon>Ranitomeya</taxon>
    </lineage>
</organism>
<dbReference type="PROSITE" id="PS50157">
    <property type="entry name" value="ZINC_FINGER_C2H2_2"/>
    <property type="match status" value="1"/>
</dbReference>
<keyword evidence="1" id="KW-0479">Metal-binding</keyword>
<dbReference type="Proteomes" id="UP001176940">
    <property type="component" value="Unassembled WGS sequence"/>
</dbReference>